<comment type="similarity">
    <text evidence="7">Belongs to the methyl-accepting chemotaxis (MCP) protein family.</text>
</comment>
<dbReference type="InterPro" id="IPR004089">
    <property type="entry name" value="MCPsignal_dom"/>
</dbReference>
<keyword evidence="6 10" id="KW-0472">Membrane</keyword>
<dbReference type="EMBL" id="VUMT01000001">
    <property type="protein sequence ID" value="MSS62327.1"/>
    <property type="molecule type" value="Genomic_DNA"/>
</dbReference>
<dbReference type="Gene3D" id="1.10.287.950">
    <property type="entry name" value="Methyl-accepting chemotaxis protein"/>
    <property type="match status" value="1"/>
</dbReference>
<protein>
    <submittedName>
        <fullName evidence="13">Chemotaxis protein</fullName>
    </submittedName>
</protein>
<feature type="transmembrane region" description="Helical" evidence="10">
    <location>
        <begin position="211"/>
        <end position="228"/>
    </location>
</feature>
<sequence>MKWSKRTERSIKERMTSVTSILLLIAILIESAFFYTCLDYSYDQAIEKITDHLDNLIQSEVQTLISVLTTINQRYEDGEISEEEAFATAKQIVKTARYNNSDETKQGYFWVDDKDGNCIVHNDSGLEQKQRYNLQDEKGNYYIQNLLKAGNQAEGGFTEYWEKNEQNKLSPKRVFTAKFEPFNWYISTGVYTDETNPIIAESQKSFQIKKILGSLVFLAIGLILVLIGRNKSKYHANAITLPLKNIAERLTLLSKGDLSTPVPSIHSHDEIEQLTVVANSLTHDLNAIINDLGTMLAEISKGNFDVHSNTNYSGDFKQLYEGMRNINIHLSRTMAQITESANIVNNEANQVSVSAQTLSQGALEQSESIQQLSDTMQQISEQISETADNTIDASKEAAKAERLIALCNQKMSQLNNAMDNINESSANIQAVIETIEDIAGQTNLLALNAAIEAARAGESGKGFAVVADEIRKLAENSMAAAADTTNLIKNSTEAAKNGKEIADDTSKSMENVIQLSNKISNKIEIIAEASKIQASAVQNINDTISNVSAIIETNSATAEESAATSEELNAQADALSNLVSRFKLRQSAIEDIIKDL</sequence>
<dbReference type="PRINTS" id="PR00260">
    <property type="entry name" value="CHEMTRNSDUCR"/>
</dbReference>
<dbReference type="Pfam" id="PF17200">
    <property type="entry name" value="sCache_2"/>
    <property type="match status" value="1"/>
</dbReference>
<dbReference type="PANTHER" id="PTHR43531:SF11">
    <property type="entry name" value="METHYL-ACCEPTING CHEMOTAXIS PROTEIN 3"/>
    <property type="match status" value="1"/>
</dbReference>
<evidence type="ECO:0000259" key="11">
    <source>
        <dbReference type="PROSITE" id="PS50111"/>
    </source>
</evidence>
<comment type="subcellular location">
    <subcellularLocation>
        <location evidence="1">Cell membrane</location>
        <topology evidence="1">Multi-pass membrane protein</topology>
    </subcellularLocation>
</comment>
<dbReference type="GO" id="GO:0005886">
    <property type="term" value="C:plasma membrane"/>
    <property type="evidence" value="ECO:0007669"/>
    <property type="project" value="UniProtKB-SubCell"/>
</dbReference>
<dbReference type="GO" id="GO:0006935">
    <property type="term" value="P:chemotaxis"/>
    <property type="evidence" value="ECO:0007669"/>
    <property type="project" value="UniProtKB-KW"/>
</dbReference>
<feature type="domain" description="Methyl-accepting transducer" evidence="11">
    <location>
        <begin position="340"/>
        <end position="569"/>
    </location>
</feature>
<reference evidence="13 14" key="1">
    <citation type="submission" date="2019-08" db="EMBL/GenBank/DDBJ databases">
        <title>In-depth cultivation of the pig gut microbiome towards novel bacterial diversity and tailored functional studies.</title>
        <authorList>
            <person name="Wylensek D."/>
            <person name="Hitch T.C.A."/>
            <person name="Clavel T."/>
        </authorList>
    </citation>
    <scope>NUCLEOTIDE SEQUENCE [LARGE SCALE GENOMIC DNA]</scope>
    <source>
        <strain evidence="13 14">WCA-693-APC-MOT-I</strain>
    </source>
</reference>
<evidence type="ECO:0000313" key="13">
    <source>
        <dbReference type="EMBL" id="MSS62327.1"/>
    </source>
</evidence>
<evidence type="ECO:0000256" key="3">
    <source>
        <dbReference type="ARBA" id="ARBA00022500"/>
    </source>
</evidence>
<dbReference type="Proteomes" id="UP000482209">
    <property type="component" value="Unassembled WGS sequence"/>
</dbReference>
<gene>
    <name evidence="13" type="ORF">FYJ58_00260</name>
</gene>
<keyword evidence="2" id="KW-1003">Cell membrane</keyword>
<feature type="coiled-coil region" evidence="9">
    <location>
        <begin position="369"/>
        <end position="424"/>
    </location>
</feature>
<dbReference type="GO" id="GO:0007165">
    <property type="term" value="P:signal transduction"/>
    <property type="evidence" value="ECO:0007669"/>
    <property type="project" value="UniProtKB-KW"/>
</dbReference>
<dbReference type="Gene3D" id="3.30.450.20">
    <property type="entry name" value="PAS domain"/>
    <property type="match status" value="1"/>
</dbReference>
<dbReference type="CDD" id="cd06225">
    <property type="entry name" value="HAMP"/>
    <property type="match status" value="1"/>
</dbReference>
<keyword evidence="9" id="KW-0175">Coiled coil</keyword>
<dbReference type="SMART" id="SM01049">
    <property type="entry name" value="Cache_2"/>
    <property type="match status" value="1"/>
</dbReference>
<evidence type="ECO:0000256" key="9">
    <source>
        <dbReference type="SAM" id="Coils"/>
    </source>
</evidence>
<dbReference type="InterPro" id="IPR033480">
    <property type="entry name" value="sCache_2"/>
</dbReference>
<keyword evidence="14" id="KW-1185">Reference proteome</keyword>
<proteinExistence type="inferred from homology"/>
<dbReference type="SUPFAM" id="SSF58104">
    <property type="entry name" value="Methyl-accepting chemotaxis protein (MCP) signaling domain"/>
    <property type="match status" value="1"/>
</dbReference>
<dbReference type="GO" id="GO:0004888">
    <property type="term" value="F:transmembrane signaling receptor activity"/>
    <property type="evidence" value="ECO:0007669"/>
    <property type="project" value="InterPro"/>
</dbReference>
<accession>A0A6L5XV04</accession>
<evidence type="ECO:0000313" key="14">
    <source>
        <dbReference type="Proteomes" id="UP000482209"/>
    </source>
</evidence>
<dbReference type="SMART" id="SM00283">
    <property type="entry name" value="MA"/>
    <property type="match status" value="1"/>
</dbReference>
<dbReference type="InterPro" id="IPR004090">
    <property type="entry name" value="Chemotax_Me-accpt_rcpt"/>
</dbReference>
<evidence type="ECO:0000256" key="6">
    <source>
        <dbReference type="ARBA" id="ARBA00023136"/>
    </source>
</evidence>
<dbReference type="InterPro" id="IPR051310">
    <property type="entry name" value="MCP_chemotaxis"/>
</dbReference>
<dbReference type="Pfam" id="PF00015">
    <property type="entry name" value="MCPsignal"/>
    <property type="match status" value="1"/>
</dbReference>
<evidence type="ECO:0000256" key="8">
    <source>
        <dbReference type="PROSITE-ProRule" id="PRU00284"/>
    </source>
</evidence>
<dbReference type="RefSeq" id="WP_154515495.1">
    <property type="nucleotide sequence ID" value="NZ_VUMT01000001.1"/>
</dbReference>
<dbReference type="PANTHER" id="PTHR43531">
    <property type="entry name" value="PROTEIN ICFG"/>
    <property type="match status" value="1"/>
</dbReference>
<organism evidence="13 14">
    <name type="scientific">Velocimicrobium porci</name>
    <dbReference type="NCBI Taxonomy" id="2606634"/>
    <lineage>
        <taxon>Bacteria</taxon>
        <taxon>Bacillati</taxon>
        <taxon>Bacillota</taxon>
        <taxon>Clostridia</taxon>
        <taxon>Lachnospirales</taxon>
        <taxon>Lachnospiraceae</taxon>
        <taxon>Velocimicrobium</taxon>
    </lineage>
</organism>
<evidence type="ECO:0000256" key="5">
    <source>
        <dbReference type="ARBA" id="ARBA00022989"/>
    </source>
</evidence>
<feature type="domain" description="HAMP" evidence="12">
    <location>
        <begin position="237"/>
        <end position="290"/>
    </location>
</feature>
<evidence type="ECO:0000256" key="1">
    <source>
        <dbReference type="ARBA" id="ARBA00004651"/>
    </source>
</evidence>
<evidence type="ECO:0000256" key="10">
    <source>
        <dbReference type="SAM" id="Phobius"/>
    </source>
</evidence>
<dbReference type="Pfam" id="PF00672">
    <property type="entry name" value="HAMP"/>
    <property type="match status" value="1"/>
</dbReference>
<keyword evidence="8" id="KW-0807">Transducer</keyword>
<keyword evidence="4 10" id="KW-0812">Transmembrane</keyword>
<dbReference type="PROSITE" id="PS50885">
    <property type="entry name" value="HAMP"/>
    <property type="match status" value="1"/>
</dbReference>
<dbReference type="PROSITE" id="PS50111">
    <property type="entry name" value="CHEMOTAXIS_TRANSDUC_2"/>
    <property type="match status" value="1"/>
</dbReference>
<keyword evidence="3" id="KW-0145">Chemotaxis</keyword>
<dbReference type="Gene3D" id="6.10.340.10">
    <property type="match status" value="1"/>
</dbReference>
<evidence type="ECO:0000259" key="12">
    <source>
        <dbReference type="PROSITE" id="PS50885"/>
    </source>
</evidence>
<evidence type="ECO:0000256" key="4">
    <source>
        <dbReference type="ARBA" id="ARBA00022692"/>
    </source>
</evidence>
<comment type="caution">
    <text evidence="13">The sequence shown here is derived from an EMBL/GenBank/DDBJ whole genome shotgun (WGS) entry which is preliminary data.</text>
</comment>
<dbReference type="AlphaFoldDB" id="A0A6L5XV04"/>
<keyword evidence="5 10" id="KW-1133">Transmembrane helix</keyword>
<dbReference type="CDD" id="cd11386">
    <property type="entry name" value="MCP_signal"/>
    <property type="match status" value="1"/>
</dbReference>
<dbReference type="InterPro" id="IPR003660">
    <property type="entry name" value="HAMP_dom"/>
</dbReference>
<evidence type="ECO:0000256" key="2">
    <source>
        <dbReference type="ARBA" id="ARBA00022475"/>
    </source>
</evidence>
<evidence type="ECO:0000256" key="7">
    <source>
        <dbReference type="ARBA" id="ARBA00029447"/>
    </source>
</evidence>
<name>A0A6L5XV04_9FIRM</name>